<evidence type="ECO:0000313" key="11">
    <source>
        <dbReference type="Proteomes" id="UP000007832"/>
    </source>
</evidence>
<dbReference type="EC" id="4.1.1.48" evidence="3"/>
<evidence type="ECO:0000256" key="4">
    <source>
        <dbReference type="ARBA" id="ARBA00022605"/>
    </source>
</evidence>
<dbReference type="PATRIC" id="fig|1051006.4.peg.385"/>
<dbReference type="STRING" id="1574624.GCA_001642025_00557"/>
<evidence type="ECO:0000256" key="5">
    <source>
        <dbReference type="ARBA" id="ARBA00022793"/>
    </source>
</evidence>
<proteinExistence type="predicted"/>
<dbReference type="AlphaFoldDB" id="F9NT93"/>
<dbReference type="eggNOG" id="COG0134">
    <property type="taxonomic scope" value="Bacteria"/>
</dbReference>
<dbReference type="Gene3D" id="3.20.20.70">
    <property type="entry name" value="Aldolase class I"/>
    <property type="match status" value="1"/>
</dbReference>
<accession>F9NT93</accession>
<evidence type="ECO:0000256" key="6">
    <source>
        <dbReference type="ARBA" id="ARBA00022822"/>
    </source>
</evidence>
<comment type="catalytic activity">
    <reaction evidence="1">
        <text>1-(2-carboxyphenylamino)-1-deoxy-D-ribulose 5-phosphate + H(+) = (1S,2R)-1-C-(indol-3-yl)glycerol 3-phosphate + CO2 + H2O</text>
        <dbReference type="Rhea" id="RHEA:23476"/>
        <dbReference type="ChEBI" id="CHEBI:15377"/>
        <dbReference type="ChEBI" id="CHEBI:15378"/>
        <dbReference type="ChEBI" id="CHEBI:16526"/>
        <dbReference type="ChEBI" id="CHEBI:58613"/>
        <dbReference type="ChEBI" id="CHEBI:58866"/>
        <dbReference type="EC" id="4.1.1.48"/>
    </reaction>
</comment>
<dbReference type="SUPFAM" id="SSF51366">
    <property type="entry name" value="Ribulose-phoshate binding barrel"/>
    <property type="match status" value="1"/>
</dbReference>
<feature type="domain" description="Indole-3-glycerol phosphate synthase" evidence="9">
    <location>
        <begin position="1"/>
        <end position="95"/>
    </location>
</feature>
<keyword evidence="8" id="KW-0456">Lyase</keyword>
<dbReference type="Proteomes" id="UP000007832">
    <property type="component" value="Unassembled WGS sequence"/>
</dbReference>
<evidence type="ECO:0000256" key="1">
    <source>
        <dbReference type="ARBA" id="ARBA00001633"/>
    </source>
</evidence>
<dbReference type="InterPro" id="IPR045186">
    <property type="entry name" value="Indole-3-glycerol_P_synth"/>
</dbReference>
<keyword evidence="4" id="KW-0028">Amino-acid biosynthesis</keyword>
<dbReference type="EMBL" id="AFUN01000007">
    <property type="protein sequence ID" value="EGR97900.1"/>
    <property type="molecule type" value="Genomic_DNA"/>
</dbReference>
<gene>
    <name evidence="10" type="primary">trpC</name>
    <name evidence="10" type="ORF">HMPREF1162_0261</name>
</gene>
<organism evidence="10 11">
    <name type="scientific">[Propionibacterium] namnetense SK182B-JCVI</name>
    <dbReference type="NCBI Taxonomy" id="1051006"/>
    <lineage>
        <taxon>Bacteria</taxon>
        <taxon>Bacillati</taxon>
        <taxon>Actinomycetota</taxon>
        <taxon>Actinomycetes</taxon>
        <taxon>Propionibacteriales</taxon>
        <taxon>Propionibacteriaceae</taxon>
        <taxon>Cutibacterium</taxon>
    </lineage>
</organism>
<dbReference type="UniPathway" id="UPA00035">
    <property type="reaction ID" value="UER00043"/>
</dbReference>
<evidence type="ECO:0000256" key="7">
    <source>
        <dbReference type="ARBA" id="ARBA00023141"/>
    </source>
</evidence>
<sequence length="103" mass="11046">MTPLVEVHTPEEACRAAALNARVVDVNARNLKTLEVDRAIFGELFGELPEGAVKVAESAILCVDDAIEAYSLGADAVLVGEMLVRHGEPAQMLRRIHRATVGP</sequence>
<name>F9NT93_9ACTN</name>
<evidence type="ECO:0000256" key="8">
    <source>
        <dbReference type="ARBA" id="ARBA00023239"/>
    </source>
</evidence>
<dbReference type="GO" id="GO:0000162">
    <property type="term" value="P:L-tryptophan biosynthetic process"/>
    <property type="evidence" value="ECO:0007669"/>
    <property type="project" value="UniProtKB-UniPathway"/>
</dbReference>
<reference evidence="10 11" key="1">
    <citation type="submission" date="2011-07" db="EMBL/GenBank/DDBJ databases">
        <title>Genome Sequence of Propionibacterium acnes SK182B-JCVI.</title>
        <authorList>
            <person name="Durkin A.S."/>
            <person name="Madupu R."/>
            <person name="Hostetler J."/>
            <person name="Radune D."/>
            <person name="Torralba M."/>
            <person name="Methe B."/>
            <person name="Sutton G."/>
            <person name="Strausberg R.L."/>
            <person name="Nelson K.E."/>
        </authorList>
    </citation>
    <scope>NUCLEOTIDE SEQUENCE [LARGE SCALE GENOMIC DNA]</scope>
    <source>
        <strain evidence="10 11">SK182B-JCVI</strain>
    </source>
</reference>
<keyword evidence="5" id="KW-0210">Decarboxylase</keyword>
<comment type="caution">
    <text evidence="10">The sequence shown here is derived from an EMBL/GenBank/DDBJ whole genome shotgun (WGS) entry which is preliminary data.</text>
</comment>
<evidence type="ECO:0000256" key="2">
    <source>
        <dbReference type="ARBA" id="ARBA00004696"/>
    </source>
</evidence>
<keyword evidence="6" id="KW-0822">Tryptophan biosynthesis</keyword>
<dbReference type="GO" id="GO:0004425">
    <property type="term" value="F:indole-3-glycerol-phosphate synthase activity"/>
    <property type="evidence" value="ECO:0007669"/>
    <property type="project" value="UniProtKB-EC"/>
</dbReference>
<evidence type="ECO:0000256" key="3">
    <source>
        <dbReference type="ARBA" id="ARBA00012362"/>
    </source>
</evidence>
<evidence type="ECO:0000259" key="9">
    <source>
        <dbReference type="Pfam" id="PF00218"/>
    </source>
</evidence>
<dbReference type="PANTHER" id="PTHR22854">
    <property type="entry name" value="TRYPTOPHAN BIOSYNTHESIS PROTEIN"/>
    <property type="match status" value="1"/>
</dbReference>
<dbReference type="InterPro" id="IPR013785">
    <property type="entry name" value="Aldolase_TIM"/>
</dbReference>
<dbReference type="PANTHER" id="PTHR22854:SF2">
    <property type="entry name" value="INDOLE-3-GLYCEROL-PHOSPHATE SYNTHASE"/>
    <property type="match status" value="1"/>
</dbReference>
<dbReference type="Pfam" id="PF00218">
    <property type="entry name" value="IGPS"/>
    <property type="match status" value="1"/>
</dbReference>
<dbReference type="InterPro" id="IPR011060">
    <property type="entry name" value="RibuloseP-bd_barrel"/>
</dbReference>
<evidence type="ECO:0000313" key="10">
    <source>
        <dbReference type="EMBL" id="EGR97900.1"/>
    </source>
</evidence>
<dbReference type="GO" id="GO:0004640">
    <property type="term" value="F:phosphoribosylanthranilate isomerase activity"/>
    <property type="evidence" value="ECO:0007669"/>
    <property type="project" value="TreeGrafter"/>
</dbReference>
<dbReference type="InterPro" id="IPR013798">
    <property type="entry name" value="Indole-3-glycerol_P_synth_dom"/>
</dbReference>
<comment type="pathway">
    <text evidence="2">Amino-acid biosynthesis; L-tryptophan biosynthesis; L-tryptophan from chorismate: step 4/5.</text>
</comment>
<protein>
    <recommendedName>
        <fullName evidence="3">indole-3-glycerol-phosphate synthase</fullName>
        <ecNumber evidence="3">4.1.1.48</ecNumber>
    </recommendedName>
</protein>
<keyword evidence="7" id="KW-0057">Aromatic amino acid biosynthesis</keyword>